<accession>A0A6A1Z8Y6</accession>
<proteinExistence type="predicted"/>
<comment type="caution">
    <text evidence="1">The sequence shown here is derived from an EMBL/GenBank/DDBJ whole genome shotgun (WGS) entry which is preliminary data.</text>
</comment>
<reference evidence="1 2" key="1">
    <citation type="submission" date="2019-09" db="EMBL/GenBank/DDBJ databases">
        <title>Investigation of probiotic properties of different lactic acid bacteria.</title>
        <authorList>
            <person name="Jaomanjaka F."/>
            <person name="Blanc P."/>
        </authorList>
    </citation>
    <scope>NUCLEOTIDE SEQUENCE [LARGE SCALE GENOMIC DNA]</scope>
    <source>
        <strain evidence="1 2">BIO6272</strain>
    </source>
</reference>
<dbReference type="Proteomes" id="UP000430323">
    <property type="component" value="Unassembled WGS sequence"/>
</dbReference>
<evidence type="ECO:0000313" key="2">
    <source>
        <dbReference type="Proteomes" id="UP000430323"/>
    </source>
</evidence>
<protein>
    <submittedName>
        <fullName evidence="1">Uncharacterized protein</fullName>
    </submittedName>
</protein>
<dbReference type="EMBL" id="WBOB01000002">
    <property type="protein sequence ID" value="KAB1978295.1"/>
    <property type="molecule type" value="Genomic_DNA"/>
</dbReference>
<sequence length="85" mass="10169">MIKEQEMCPYCHTTTFYTGEAGEMEAEIPEKYFVDEDNEKERYVFDSYLLDKEIIADLETSDFEFYKSFKIKFCPMCGRRLSNDD</sequence>
<gene>
    <name evidence="1" type="ORF">F8251_00945</name>
</gene>
<dbReference type="AlphaFoldDB" id="A0A6A1Z8Y6"/>
<organism evidence="1 2">
    <name type="scientific">Lactobacillus crispatus</name>
    <dbReference type="NCBI Taxonomy" id="47770"/>
    <lineage>
        <taxon>Bacteria</taxon>
        <taxon>Bacillati</taxon>
        <taxon>Bacillota</taxon>
        <taxon>Bacilli</taxon>
        <taxon>Lactobacillales</taxon>
        <taxon>Lactobacillaceae</taxon>
        <taxon>Lactobacillus</taxon>
    </lineage>
</organism>
<name>A0A6A1Z8Y6_9LACO</name>
<evidence type="ECO:0000313" key="1">
    <source>
        <dbReference type="EMBL" id="KAB1978295.1"/>
    </source>
</evidence>
<dbReference type="RefSeq" id="WP_151495057.1">
    <property type="nucleotide sequence ID" value="NZ_JBBOJP010000049.1"/>
</dbReference>